<dbReference type="InterPro" id="IPR011006">
    <property type="entry name" value="CheY-like_superfamily"/>
</dbReference>
<evidence type="ECO:0000256" key="1">
    <source>
        <dbReference type="ARBA" id="ARBA00022553"/>
    </source>
</evidence>
<dbReference type="CDD" id="cd17546">
    <property type="entry name" value="REC_hyHK_CKI1_RcsC-like"/>
    <property type="match status" value="1"/>
</dbReference>
<dbReference type="PROSITE" id="PS50110">
    <property type="entry name" value="RESPONSE_REGULATORY"/>
    <property type="match status" value="1"/>
</dbReference>
<dbReference type="PANTHER" id="PTHR43719:SF28">
    <property type="entry name" value="PEROXIDE STRESS-ACTIVATED HISTIDINE KINASE MAK1-RELATED"/>
    <property type="match status" value="1"/>
</dbReference>
<feature type="modified residue" description="4-aspartylphosphate" evidence="2">
    <location>
        <position position="595"/>
    </location>
</feature>
<dbReference type="Pfam" id="PF00072">
    <property type="entry name" value="Response_reg"/>
    <property type="match status" value="1"/>
</dbReference>
<dbReference type="InParanoid" id="A0A078AJD6"/>
<dbReference type="PANTHER" id="PTHR43719">
    <property type="entry name" value="TWO-COMPONENT HISTIDINE KINASE"/>
    <property type="match status" value="1"/>
</dbReference>
<dbReference type="OrthoDB" id="60033at2759"/>
<feature type="domain" description="Histidine kinase" evidence="3">
    <location>
        <begin position="155"/>
        <end position="378"/>
    </location>
</feature>
<dbReference type="Gene3D" id="3.40.50.2300">
    <property type="match status" value="1"/>
</dbReference>
<evidence type="ECO:0000313" key="6">
    <source>
        <dbReference type="Proteomes" id="UP000039865"/>
    </source>
</evidence>
<accession>A0A078AJD6</accession>
<dbReference type="SUPFAM" id="SSF52172">
    <property type="entry name" value="CheY-like"/>
    <property type="match status" value="1"/>
</dbReference>
<dbReference type="Proteomes" id="UP000039865">
    <property type="component" value="Unassembled WGS sequence"/>
</dbReference>
<evidence type="ECO:0000256" key="2">
    <source>
        <dbReference type="PROSITE-ProRule" id="PRU00169"/>
    </source>
</evidence>
<evidence type="ECO:0000259" key="4">
    <source>
        <dbReference type="PROSITE" id="PS50110"/>
    </source>
</evidence>
<keyword evidence="5" id="KW-0418">Kinase</keyword>
<proteinExistence type="predicted"/>
<keyword evidence="1 2" id="KW-0597">Phosphoprotein</keyword>
<keyword evidence="5" id="KW-0808">Transferase</keyword>
<dbReference type="InterPro" id="IPR036890">
    <property type="entry name" value="HATPase_C_sf"/>
</dbReference>
<dbReference type="InterPro" id="IPR004358">
    <property type="entry name" value="Sig_transdc_His_kin-like_C"/>
</dbReference>
<dbReference type="InterPro" id="IPR005467">
    <property type="entry name" value="His_kinase_dom"/>
</dbReference>
<dbReference type="Gene3D" id="3.30.565.10">
    <property type="entry name" value="Histidine kinase-like ATPase, C-terminal domain"/>
    <property type="match status" value="1"/>
</dbReference>
<dbReference type="EMBL" id="CCKQ01010096">
    <property type="protein sequence ID" value="CDW81597.1"/>
    <property type="molecule type" value="Genomic_DNA"/>
</dbReference>
<dbReference type="InterPro" id="IPR001789">
    <property type="entry name" value="Sig_transdc_resp-reg_receiver"/>
</dbReference>
<keyword evidence="6" id="KW-1185">Reference proteome</keyword>
<dbReference type="SMART" id="SM00448">
    <property type="entry name" value="REC"/>
    <property type="match status" value="1"/>
</dbReference>
<dbReference type="Pfam" id="PF02518">
    <property type="entry name" value="HATPase_c"/>
    <property type="match status" value="1"/>
</dbReference>
<sequence length="667" mass="77058">MNNFNGGNRKESIASCRSDQSDFNKQIIQRMKKSKLKINKNQSEQAQSGLSLAEKFDNIWEYIKFQSNLSTSHIQKSQQQEQSEGVYFKLKQKIPIQQEVDSLVAQKSKQLQVFSNIIQNKDNSFVVTTIRDMSHWIELERQKNLTVAKTLAFASAAHEFRNPLGAIINSLDLMKDSLDMQKAEKFYLTAKNCSNLMLYLVNDILDYSQIETKSLVLNVDQINVKIFLEECISILQFRADLKRILLCYQLESGFPDTIQSDENRLRQILLNLISNAIKYTNQGFVRINCFILKNQLQDKVARLCFEVEDSGVGIEKIDQQRLFQAYCKNFKNRYLNKQGCGLGLTISKNLALALNGDINVTSEIDKGSKFTLMLPIYKQSNIEQEFVYKKGLANKKRTLQIEYVHRQHPYINKETKKQKNSFIKYGMEQDLSIDFETPQISEINNYDLDHDINQTSYSNQNQHQLHKNIGGYLRNQKKMKLIYRQRSNSISSHKDLTDLDQEQESLNLSDEESKIAQVEICNCAKILVVDDDPFNIIALEGMLNQLGIVKIEKLFNGKDAINHLVKVFESTNQQKFELQNKTCNNHQPYKLILLDNQMPFKTGIQVAQELKSMYGDLIEQLNIKLAMISGDGDLLQNHIYQETFDYLLQKPLSVSRLRQIIVENGLL</sequence>
<dbReference type="SMART" id="SM00388">
    <property type="entry name" value="HisKA"/>
    <property type="match status" value="1"/>
</dbReference>
<evidence type="ECO:0000259" key="3">
    <source>
        <dbReference type="PROSITE" id="PS50109"/>
    </source>
</evidence>
<dbReference type="InterPro" id="IPR003661">
    <property type="entry name" value="HisK_dim/P_dom"/>
</dbReference>
<reference evidence="5 6" key="1">
    <citation type="submission" date="2014-06" db="EMBL/GenBank/DDBJ databases">
        <authorList>
            <person name="Swart Estienne"/>
        </authorList>
    </citation>
    <scope>NUCLEOTIDE SEQUENCE [LARGE SCALE GENOMIC DNA]</scope>
    <source>
        <strain evidence="5 6">130c</strain>
    </source>
</reference>
<dbReference type="Gene3D" id="1.10.287.130">
    <property type="match status" value="1"/>
</dbReference>
<dbReference type="InterPro" id="IPR050956">
    <property type="entry name" value="2C_system_His_kinase"/>
</dbReference>
<dbReference type="PROSITE" id="PS50109">
    <property type="entry name" value="HIS_KIN"/>
    <property type="match status" value="1"/>
</dbReference>
<name>A0A078AJD6_STYLE</name>
<dbReference type="GO" id="GO:0000155">
    <property type="term" value="F:phosphorelay sensor kinase activity"/>
    <property type="evidence" value="ECO:0007669"/>
    <property type="project" value="InterPro"/>
</dbReference>
<dbReference type="SMART" id="SM00387">
    <property type="entry name" value="HATPase_c"/>
    <property type="match status" value="1"/>
</dbReference>
<dbReference type="Pfam" id="PF00512">
    <property type="entry name" value="HisKA"/>
    <property type="match status" value="1"/>
</dbReference>
<gene>
    <name evidence="5" type="primary">Contig19564.g20742</name>
    <name evidence="5" type="ORF">STYLEM_10618</name>
</gene>
<protein>
    <submittedName>
        <fullName evidence="5">Multi-sensor hybrid histidine kinase</fullName>
    </submittedName>
</protein>
<evidence type="ECO:0000313" key="5">
    <source>
        <dbReference type="EMBL" id="CDW81597.1"/>
    </source>
</evidence>
<dbReference type="InterPro" id="IPR003594">
    <property type="entry name" value="HATPase_dom"/>
</dbReference>
<dbReference type="SUPFAM" id="SSF47384">
    <property type="entry name" value="Homodimeric domain of signal transducing histidine kinase"/>
    <property type="match status" value="1"/>
</dbReference>
<organism evidence="5 6">
    <name type="scientific">Stylonychia lemnae</name>
    <name type="common">Ciliate</name>
    <dbReference type="NCBI Taxonomy" id="5949"/>
    <lineage>
        <taxon>Eukaryota</taxon>
        <taxon>Sar</taxon>
        <taxon>Alveolata</taxon>
        <taxon>Ciliophora</taxon>
        <taxon>Intramacronucleata</taxon>
        <taxon>Spirotrichea</taxon>
        <taxon>Stichotrichia</taxon>
        <taxon>Sporadotrichida</taxon>
        <taxon>Oxytrichidae</taxon>
        <taxon>Stylonychinae</taxon>
        <taxon>Stylonychia</taxon>
    </lineage>
</organism>
<feature type="domain" description="Response regulatory" evidence="4">
    <location>
        <begin position="525"/>
        <end position="665"/>
    </location>
</feature>
<dbReference type="PRINTS" id="PR00344">
    <property type="entry name" value="BCTRLSENSOR"/>
</dbReference>
<dbReference type="CDD" id="cd00082">
    <property type="entry name" value="HisKA"/>
    <property type="match status" value="1"/>
</dbReference>
<dbReference type="SUPFAM" id="SSF55874">
    <property type="entry name" value="ATPase domain of HSP90 chaperone/DNA topoisomerase II/histidine kinase"/>
    <property type="match status" value="1"/>
</dbReference>
<dbReference type="InterPro" id="IPR036097">
    <property type="entry name" value="HisK_dim/P_sf"/>
</dbReference>
<dbReference type="AlphaFoldDB" id="A0A078AJD6"/>